<evidence type="ECO:0008006" key="3">
    <source>
        <dbReference type="Google" id="ProtNLM"/>
    </source>
</evidence>
<comment type="caution">
    <text evidence="1">The sequence shown here is derived from an EMBL/GenBank/DDBJ whole genome shotgun (WGS) entry which is preliminary data.</text>
</comment>
<accession>A0A096D5T6</accession>
<protein>
    <recommendedName>
        <fullName evidence="3">DUF4738 domain-containing protein</fullName>
    </recommendedName>
</protein>
<dbReference type="EMBL" id="JRNU01000005">
    <property type="protein sequence ID" value="KGF52899.1"/>
    <property type="molecule type" value="Genomic_DNA"/>
</dbReference>
<proteinExistence type="predicted"/>
<gene>
    <name evidence="1" type="ORF">HMPREF9302_01800</name>
</gene>
<dbReference type="OrthoDB" id="1036657at2"/>
<organism evidence="1 2">
    <name type="scientific">Prevotella amnii DNF00058</name>
    <dbReference type="NCBI Taxonomy" id="1401066"/>
    <lineage>
        <taxon>Bacteria</taxon>
        <taxon>Pseudomonadati</taxon>
        <taxon>Bacteroidota</taxon>
        <taxon>Bacteroidia</taxon>
        <taxon>Bacteroidales</taxon>
        <taxon>Prevotellaceae</taxon>
        <taxon>Prevotella</taxon>
    </lineage>
</organism>
<dbReference type="Proteomes" id="UP000029614">
    <property type="component" value="Unassembled WGS sequence"/>
</dbReference>
<reference evidence="1 2" key="1">
    <citation type="submission" date="2014-07" db="EMBL/GenBank/DDBJ databases">
        <authorList>
            <person name="McCorrison J."/>
            <person name="Sanka R."/>
            <person name="Torralba M."/>
            <person name="Gillis M."/>
            <person name="Haft D.H."/>
            <person name="Methe B."/>
            <person name="Sutton G."/>
            <person name="Nelson K.E."/>
        </authorList>
    </citation>
    <scope>NUCLEOTIDE SEQUENCE [LARGE SCALE GENOMIC DNA]</scope>
    <source>
        <strain evidence="1 2">DNF00058</strain>
    </source>
</reference>
<name>A0A096D5T6_9BACT</name>
<sequence>MHKTFILIFAIILISLAACKRNSPSFKEQDLQAKRLLQGIWVDDEGTAPMIMVLGDSIFYPDSASMPVKFWIVKDSLYLQGKHLNSYKINKQTPNLFTFLNQNGDELSMVKSNDKSFKKAFSYHVYAMNTFEEENIDTTANTDQGYYRSLIHTETTTDKVIKSTYNEEGIEVDNLYLDNVASLVIKSKNTPIYVHDFHKAEFAAFIPKNFIDDCILRKFYFTHSDKRALYYEAVIGVPDAYTTYVIEVRITPDGTVTKHLK</sequence>
<dbReference type="PROSITE" id="PS51257">
    <property type="entry name" value="PROKAR_LIPOPROTEIN"/>
    <property type="match status" value="1"/>
</dbReference>
<dbReference type="RefSeq" id="WP_036854173.1">
    <property type="nucleotide sequence ID" value="NZ_JRNU01000005.1"/>
</dbReference>
<evidence type="ECO:0000313" key="2">
    <source>
        <dbReference type="Proteomes" id="UP000029614"/>
    </source>
</evidence>
<dbReference type="InterPro" id="IPR031762">
    <property type="entry name" value="DUF4738"/>
</dbReference>
<keyword evidence="2" id="KW-1185">Reference proteome</keyword>
<dbReference type="Pfam" id="PF15889">
    <property type="entry name" value="DUF4738"/>
    <property type="match status" value="1"/>
</dbReference>
<dbReference type="Gene3D" id="2.40.128.510">
    <property type="entry name" value="Protein of unknown function DUF4738"/>
    <property type="match status" value="1"/>
</dbReference>
<dbReference type="AlphaFoldDB" id="A0A096D5T6"/>
<evidence type="ECO:0000313" key="1">
    <source>
        <dbReference type="EMBL" id="KGF52899.1"/>
    </source>
</evidence>